<keyword evidence="4" id="KW-1185">Reference proteome</keyword>
<sequence length="371" mass="40278">MGTYFRLLGRHGLKMWLSNLLGFATTSIIVGVFYLIFFFLLIAIIGAGGAAMGDALTGDDPAALGEAVAGLGAGLLILVLIGTLFFIVLSIFIYSFLFAGSYSMVNEIALDGTSSFGTYFSSGFRFFGRMFFHLILMGLLLIPFSIPALVGEALVIWSHFNGSQTGVALWGIVAILGWIFVGIVNLGAMHGPVILTAENKGAWESLKLSYKVTVKSFGKAFVTIVSVIGAVIAYYVVFGLPMMLSAAFASEDNIGAALLYLLFLGLFLLTLPFAQMAFQLIVSLRYKWYLRKWVVPEEEWPDQSTGNTGENGFTHTAFPPRDDSLKTEPSPTAQPKSEGETDAQPSSNDPGETDARPRNQYPQFPTDPHLK</sequence>
<feature type="transmembrane region" description="Helical" evidence="2">
    <location>
        <begin position="257"/>
        <end position="282"/>
    </location>
</feature>
<name>A0ABU1INY6_9BACL</name>
<accession>A0ABU1INY6</accession>
<evidence type="ECO:0000256" key="2">
    <source>
        <dbReference type="SAM" id="Phobius"/>
    </source>
</evidence>
<feature type="transmembrane region" description="Helical" evidence="2">
    <location>
        <begin position="169"/>
        <end position="195"/>
    </location>
</feature>
<reference evidence="3 4" key="1">
    <citation type="submission" date="2023-07" db="EMBL/GenBank/DDBJ databases">
        <title>Genomic Encyclopedia of Type Strains, Phase IV (KMG-IV): sequencing the most valuable type-strain genomes for metagenomic binning, comparative biology and taxonomic classification.</title>
        <authorList>
            <person name="Goeker M."/>
        </authorList>
    </citation>
    <scope>NUCLEOTIDE SEQUENCE [LARGE SCALE GENOMIC DNA]</scope>
    <source>
        <strain evidence="3 4">DSM 45903</strain>
    </source>
</reference>
<gene>
    <name evidence="3" type="ORF">JOE21_002511</name>
</gene>
<dbReference type="Proteomes" id="UP001185012">
    <property type="component" value="Unassembled WGS sequence"/>
</dbReference>
<feature type="transmembrane region" description="Helical" evidence="2">
    <location>
        <begin position="216"/>
        <end position="237"/>
    </location>
</feature>
<proteinExistence type="predicted"/>
<keyword evidence="2" id="KW-0472">Membrane</keyword>
<comment type="caution">
    <text evidence="3">The sequence shown here is derived from an EMBL/GenBank/DDBJ whole genome shotgun (WGS) entry which is preliminary data.</text>
</comment>
<protein>
    <recommendedName>
        <fullName evidence="5">Glycerophosphoryl diester phosphodiesterase membrane domain-containing protein</fullName>
    </recommendedName>
</protein>
<evidence type="ECO:0008006" key="5">
    <source>
        <dbReference type="Google" id="ProtNLM"/>
    </source>
</evidence>
<evidence type="ECO:0000313" key="4">
    <source>
        <dbReference type="Proteomes" id="UP001185012"/>
    </source>
</evidence>
<dbReference type="EMBL" id="JAVDQG010000005">
    <property type="protein sequence ID" value="MDR6226504.1"/>
    <property type="molecule type" value="Genomic_DNA"/>
</dbReference>
<organism evidence="3 4">
    <name type="scientific">Desmospora profundinema</name>
    <dbReference type="NCBI Taxonomy" id="1571184"/>
    <lineage>
        <taxon>Bacteria</taxon>
        <taxon>Bacillati</taxon>
        <taxon>Bacillota</taxon>
        <taxon>Bacilli</taxon>
        <taxon>Bacillales</taxon>
        <taxon>Thermoactinomycetaceae</taxon>
        <taxon>Desmospora</taxon>
    </lineage>
</organism>
<feature type="transmembrane region" description="Helical" evidence="2">
    <location>
        <begin position="20"/>
        <end position="47"/>
    </location>
</feature>
<feature type="region of interest" description="Disordered" evidence="1">
    <location>
        <begin position="300"/>
        <end position="371"/>
    </location>
</feature>
<evidence type="ECO:0000256" key="1">
    <source>
        <dbReference type="SAM" id="MobiDB-lite"/>
    </source>
</evidence>
<keyword evidence="2" id="KW-1133">Transmembrane helix</keyword>
<feature type="transmembrane region" description="Helical" evidence="2">
    <location>
        <begin position="131"/>
        <end position="157"/>
    </location>
</feature>
<evidence type="ECO:0000313" key="3">
    <source>
        <dbReference type="EMBL" id="MDR6226504.1"/>
    </source>
</evidence>
<dbReference type="RefSeq" id="WP_309866469.1">
    <property type="nucleotide sequence ID" value="NZ_JAVDQG010000005.1"/>
</dbReference>
<feature type="transmembrane region" description="Helical" evidence="2">
    <location>
        <begin position="67"/>
        <end position="94"/>
    </location>
</feature>
<keyword evidence="2" id="KW-0812">Transmembrane</keyword>
<feature type="compositionally biased region" description="Polar residues" evidence="1">
    <location>
        <begin position="302"/>
        <end position="314"/>
    </location>
</feature>